<reference evidence="2 3" key="1">
    <citation type="submission" date="2020-04" db="EMBL/GenBank/DDBJ databases">
        <title>Perkinsus olseni comparative genomics.</title>
        <authorList>
            <person name="Bogema D.R."/>
        </authorList>
    </citation>
    <scope>NUCLEOTIDE SEQUENCE [LARGE SCALE GENOMIC DNA]</scope>
    <source>
        <strain evidence="2">ATCC PRA-205</strain>
    </source>
</reference>
<dbReference type="AlphaFoldDB" id="A0A7J6R6J4"/>
<name>A0A7J6R6J4_PEROL</name>
<feature type="non-terminal residue" evidence="2">
    <location>
        <position position="113"/>
    </location>
</feature>
<dbReference type="EMBL" id="JABANM010024451">
    <property type="protein sequence ID" value="KAF4716217.1"/>
    <property type="molecule type" value="Genomic_DNA"/>
</dbReference>
<feature type="non-terminal residue" evidence="2">
    <location>
        <position position="1"/>
    </location>
</feature>
<protein>
    <submittedName>
        <fullName evidence="2">Uncharacterized protein</fullName>
    </submittedName>
</protein>
<dbReference type="Proteomes" id="UP000574390">
    <property type="component" value="Unassembled WGS sequence"/>
</dbReference>
<evidence type="ECO:0000313" key="2">
    <source>
        <dbReference type="EMBL" id="KAF4716217.1"/>
    </source>
</evidence>
<feature type="compositionally biased region" description="Basic and acidic residues" evidence="1">
    <location>
        <begin position="74"/>
        <end position="83"/>
    </location>
</feature>
<proteinExistence type="predicted"/>
<comment type="caution">
    <text evidence="2">The sequence shown here is derived from an EMBL/GenBank/DDBJ whole genome shotgun (WGS) entry which is preliminary data.</text>
</comment>
<evidence type="ECO:0000256" key="1">
    <source>
        <dbReference type="SAM" id="MobiDB-lite"/>
    </source>
</evidence>
<accession>A0A7J6R6J4</accession>
<feature type="region of interest" description="Disordered" evidence="1">
    <location>
        <begin position="65"/>
        <end position="113"/>
    </location>
</feature>
<gene>
    <name evidence="2" type="ORF">FOZ62_020613</name>
</gene>
<sequence>LGVESTGTACVSCESVVLLVADEPAGFAARHVTGGIVRGRFYPASLRRSGPHRLLPEARRSRRIRAQGCRAYRKSRDTGETRKPSTVVRWGPSSRQSHSRVAETIRSAPRRAV</sequence>
<evidence type="ECO:0000313" key="3">
    <source>
        <dbReference type="Proteomes" id="UP000574390"/>
    </source>
</evidence>
<organism evidence="2 3">
    <name type="scientific">Perkinsus olseni</name>
    <name type="common">Perkinsus atlanticus</name>
    <dbReference type="NCBI Taxonomy" id="32597"/>
    <lineage>
        <taxon>Eukaryota</taxon>
        <taxon>Sar</taxon>
        <taxon>Alveolata</taxon>
        <taxon>Perkinsozoa</taxon>
        <taxon>Perkinsea</taxon>
        <taxon>Perkinsida</taxon>
        <taxon>Perkinsidae</taxon>
        <taxon>Perkinsus</taxon>
    </lineage>
</organism>